<protein>
    <submittedName>
        <fullName evidence="1">Uncharacterized protein</fullName>
    </submittedName>
</protein>
<name>A0A369JM79_HYPMA</name>
<evidence type="ECO:0000313" key="1">
    <source>
        <dbReference type="EMBL" id="RDB23329.1"/>
    </source>
</evidence>
<organism evidence="1 2">
    <name type="scientific">Hypsizygus marmoreus</name>
    <name type="common">White beech mushroom</name>
    <name type="synonym">Agaricus marmoreus</name>
    <dbReference type="NCBI Taxonomy" id="39966"/>
    <lineage>
        <taxon>Eukaryota</taxon>
        <taxon>Fungi</taxon>
        <taxon>Dikarya</taxon>
        <taxon>Basidiomycota</taxon>
        <taxon>Agaricomycotina</taxon>
        <taxon>Agaricomycetes</taxon>
        <taxon>Agaricomycetidae</taxon>
        <taxon>Agaricales</taxon>
        <taxon>Tricholomatineae</taxon>
        <taxon>Lyophyllaceae</taxon>
        <taxon>Hypsizygus</taxon>
    </lineage>
</organism>
<proteinExistence type="predicted"/>
<evidence type="ECO:0000313" key="2">
    <source>
        <dbReference type="Proteomes" id="UP000076154"/>
    </source>
</evidence>
<sequence>MQGLCTTWHGLTNPNETNGSLAITAATQPTSEAADRFPAPAPLIPSRAHLDEILRFFPFYRVLSALFRLLPGFLVRSDRDQFPVEFQGTPVKISYCFFL</sequence>
<reference evidence="1" key="1">
    <citation type="submission" date="2018-04" db="EMBL/GenBank/DDBJ databases">
        <title>Whole genome sequencing of Hypsizygus marmoreus.</title>
        <authorList>
            <person name="Choi I.-G."/>
            <person name="Min B."/>
            <person name="Kim J.-G."/>
            <person name="Kim S."/>
            <person name="Oh Y.-L."/>
            <person name="Kong W.-S."/>
            <person name="Park H."/>
            <person name="Jeong J."/>
            <person name="Song E.-S."/>
        </authorList>
    </citation>
    <scope>NUCLEOTIDE SEQUENCE [LARGE SCALE GENOMIC DNA]</scope>
    <source>
        <strain evidence="1">51987-8</strain>
    </source>
</reference>
<accession>A0A369JM79</accession>
<dbReference type="Proteomes" id="UP000076154">
    <property type="component" value="Unassembled WGS sequence"/>
</dbReference>
<comment type="caution">
    <text evidence="1">The sequence shown here is derived from an EMBL/GenBank/DDBJ whole genome shotgun (WGS) entry which is preliminary data.</text>
</comment>
<dbReference type="InParanoid" id="A0A369JM79"/>
<dbReference type="AlphaFoldDB" id="A0A369JM79"/>
<dbReference type="EMBL" id="LUEZ02000046">
    <property type="protein sequence ID" value="RDB23329.1"/>
    <property type="molecule type" value="Genomic_DNA"/>
</dbReference>
<gene>
    <name evidence="1" type="ORF">Hypma_009128</name>
</gene>
<keyword evidence="2" id="KW-1185">Reference proteome</keyword>